<organism evidence="2 3">
    <name type="scientific">Fusobacterium ulcerans</name>
    <dbReference type="NCBI Taxonomy" id="861"/>
    <lineage>
        <taxon>Bacteria</taxon>
        <taxon>Fusobacteriati</taxon>
        <taxon>Fusobacteriota</taxon>
        <taxon>Fusobacteriia</taxon>
        <taxon>Fusobacteriales</taxon>
        <taxon>Fusobacteriaceae</taxon>
        <taxon>Fusobacterium</taxon>
    </lineage>
</organism>
<dbReference type="Proteomes" id="UP000249008">
    <property type="component" value="Chromosome 1"/>
</dbReference>
<protein>
    <submittedName>
        <fullName evidence="2">Uncharacterized protein</fullName>
    </submittedName>
</protein>
<keyword evidence="1" id="KW-1133">Transmembrane helix</keyword>
<evidence type="ECO:0000313" key="3">
    <source>
        <dbReference type="Proteomes" id="UP000249008"/>
    </source>
</evidence>
<accession>A0AAX2JGG3</accession>
<keyword evidence="1" id="KW-0472">Membrane</keyword>
<evidence type="ECO:0000313" key="2">
    <source>
        <dbReference type="EMBL" id="SQJ16790.1"/>
    </source>
</evidence>
<evidence type="ECO:0000256" key="1">
    <source>
        <dbReference type="SAM" id="Phobius"/>
    </source>
</evidence>
<dbReference type="GeneID" id="78454504"/>
<proteinExistence type="predicted"/>
<feature type="transmembrane region" description="Helical" evidence="1">
    <location>
        <begin position="58"/>
        <end position="76"/>
    </location>
</feature>
<dbReference type="AlphaFoldDB" id="A0AAX2JGG3"/>
<dbReference type="KEGG" id="ful:C4N20_06765"/>
<reference evidence="2 3" key="1">
    <citation type="submission" date="2018-06" db="EMBL/GenBank/DDBJ databases">
        <authorList>
            <consortium name="Pathogen Informatics"/>
            <person name="Doyle S."/>
        </authorList>
    </citation>
    <scope>NUCLEOTIDE SEQUENCE [LARGE SCALE GENOMIC DNA]</scope>
    <source>
        <strain evidence="2 3">NCTC12112</strain>
    </source>
</reference>
<gene>
    <name evidence="2" type="ORF">NCTC12112_03244</name>
</gene>
<dbReference type="RefSeq" id="WP_005982436.1">
    <property type="nucleotide sequence ID" value="NZ_CABKNW010000007.1"/>
</dbReference>
<dbReference type="EMBL" id="LS483487">
    <property type="protein sequence ID" value="SQJ16790.1"/>
    <property type="molecule type" value="Genomic_DNA"/>
</dbReference>
<sequence length="82" mass="9579">MKEEKIQCNPKKDIASIIIGDPKGRRKFIIEKIAGGCGKKDDSNPFALEQEREFNEFIKLYILILNIGIFGRRLFFYNIKKE</sequence>
<keyword evidence="1" id="KW-0812">Transmembrane</keyword>
<name>A0AAX2JGG3_9FUSO</name>